<feature type="signal peptide" evidence="1">
    <location>
        <begin position="1"/>
        <end position="22"/>
    </location>
</feature>
<gene>
    <name evidence="4" type="ORF">EZ428_02265</name>
</gene>
<protein>
    <submittedName>
        <fullName evidence="4">DUF3823 domain-containing protein</fullName>
    </submittedName>
</protein>
<evidence type="ECO:0000256" key="1">
    <source>
        <dbReference type="SAM" id="SignalP"/>
    </source>
</evidence>
<dbReference type="Gene3D" id="2.60.40.1120">
    <property type="entry name" value="Carboxypeptidase-like, regulatory domain"/>
    <property type="match status" value="1"/>
</dbReference>
<organism evidence="4 5">
    <name type="scientific">Pedobacter frigiditerrae</name>
    <dbReference type="NCBI Taxonomy" id="2530452"/>
    <lineage>
        <taxon>Bacteria</taxon>
        <taxon>Pseudomonadati</taxon>
        <taxon>Bacteroidota</taxon>
        <taxon>Sphingobacteriia</taxon>
        <taxon>Sphingobacteriales</taxon>
        <taxon>Sphingobacteriaceae</taxon>
        <taxon>Pedobacter</taxon>
    </lineage>
</organism>
<keyword evidence="1" id="KW-0732">Signal</keyword>
<reference evidence="4 5" key="1">
    <citation type="submission" date="2019-02" db="EMBL/GenBank/DDBJ databases">
        <title>Pedobacter sp. RP-1-13 sp. nov., isolated from Arctic soil.</title>
        <authorList>
            <person name="Dahal R.H."/>
        </authorList>
    </citation>
    <scope>NUCLEOTIDE SEQUENCE [LARGE SCALE GENOMIC DNA]</scope>
    <source>
        <strain evidence="4 5">RP-1-13</strain>
    </source>
</reference>
<dbReference type="InterPro" id="IPR041186">
    <property type="entry name" value="DUF3823_C"/>
</dbReference>
<dbReference type="Pfam" id="PF18003">
    <property type="entry name" value="DUF3823_C"/>
    <property type="match status" value="1"/>
</dbReference>
<dbReference type="OrthoDB" id="642123at2"/>
<feature type="domain" description="DUF3823" evidence="2">
    <location>
        <begin position="34"/>
        <end position="126"/>
    </location>
</feature>
<dbReference type="Proteomes" id="UP000292884">
    <property type="component" value="Unassembled WGS sequence"/>
</dbReference>
<evidence type="ECO:0000259" key="3">
    <source>
        <dbReference type="Pfam" id="PF18003"/>
    </source>
</evidence>
<dbReference type="InterPro" id="IPR024278">
    <property type="entry name" value="DUF3823_N"/>
</dbReference>
<feature type="chain" id="PRO_5020744037" evidence="1">
    <location>
        <begin position="23"/>
        <end position="237"/>
    </location>
</feature>
<name>A0A4V2MJB7_9SPHI</name>
<dbReference type="AlphaFoldDB" id="A0A4V2MJB7"/>
<dbReference type="Pfam" id="PF12866">
    <property type="entry name" value="DUF3823"/>
    <property type="match status" value="1"/>
</dbReference>
<dbReference type="EMBL" id="SJSK01000001">
    <property type="protein sequence ID" value="TCC93616.1"/>
    <property type="molecule type" value="Genomic_DNA"/>
</dbReference>
<dbReference type="RefSeq" id="WP_131551482.1">
    <property type="nucleotide sequence ID" value="NZ_SJSK01000001.1"/>
</dbReference>
<dbReference type="Gene3D" id="2.60.40.2060">
    <property type="match status" value="1"/>
</dbReference>
<accession>A0A4V2MJB7</accession>
<evidence type="ECO:0000313" key="4">
    <source>
        <dbReference type="EMBL" id="TCC93616.1"/>
    </source>
</evidence>
<evidence type="ECO:0000313" key="5">
    <source>
        <dbReference type="Proteomes" id="UP000292884"/>
    </source>
</evidence>
<keyword evidence="5" id="KW-1185">Reference proteome</keyword>
<evidence type="ECO:0000259" key="2">
    <source>
        <dbReference type="Pfam" id="PF12866"/>
    </source>
</evidence>
<sequence length="237" mass="25555">MKRITYYIAICLALLTASSCSKYDNYAAPDQTVKGVVTDAGTGKAIQTEVTTTDGSMTAGTRIRLVETSYSPTATPQFLGSRQDGSFTNTKLFAATYTMTPEGAFVPPTPKVVEVKGGTTEVNFSVEPFLRIEWVGEPTYDAATGKINAQYTITRGTANASYQEAIGDCVLYLNNTQYVGNTNFTLFTRPATPALTVTNSVASPVLPKGREMFLRVGARIGSRLYNYSTVKSVTIPN</sequence>
<proteinExistence type="predicted"/>
<feature type="domain" description="DUF3823" evidence="3">
    <location>
        <begin position="137"/>
        <end position="231"/>
    </location>
</feature>
<dbReference type="PROSITE" id="PS51257">
    <property type="entry name" value="PROKAR_LIPOPROTEIN"/>
    <property type="match status" value="1"/>
</dbReference>
<comment type="caution">
    <text evidence="4">The sequence shown here is derived from an EMBL/GenBank/DDBJ whole genome shotgun (WGS) entry which is preliminary data.</text>
</comment>